<comment type="subcellular location">
    <subcellularLocation>
        <location evidence="1">Cell inner membrane</location>
        <topology evidence="1">Single-pass membrane protein</topology>
    </subcellularLocation>
</comment>
<proteinExistence type="inferred from homology"/>
<evidence type="ECO:0000256" key="1">
    <source>
        <dbReference type="ARBA" id="ARBA00004377"/>
    </source>
</evidence>
<dbReference type="Proteomes" id="UP000287649">
    <property type="component" value="Unassembled WGS sequence"/>
</dbReference>
<comment type="caution">
    <text evidence="12">The sequence shown here is derived from an EMBL/GenBank/DDBJ whole genome shotgun (WGS) entry which is preliminary data.</text>
</comment>
<name>A0A432Y5M6_9GAMM</name>
<dbReference type="EMBL" id="PIPX01000001">
    <property type="protein sequence ID" value="RUO56280.1"/>
    <property type="molecule type" value="Genomic_DNA"/>
</dbReference>
<dbReference type="OrthoDB" id="6624834at2"/>
<dbReference type="Pfam" id="PF04612">
    <property type="entry name" value="T2SSM"/>
    <property type="match status" value="1"/>
</dbReference>
<keyword evidence="4 10" id="KW-1003">Cell membrane</keyword>
<evidence type="ECO:0000256" key="10">
    <source>
        <dbReference type="PIRNR" id="PIRNR006291"/>
    </source>
</evidence>
<evidence type="ECO:0000256" key="5">
    <source>
        <dbReference type="ARBA" id="ARBA00022519"/>
    </source>
</evidence>
<dbReference type="InterPro" id="IPR023229">
    <property type="entry name" value="T2SS_M_periplasmic_sf"/>
</dbReference>
<keyword evidence="7 10" id="KW-0653">Protein transport</keyword>
<organism evidence="12 13">
    <name type="scientific">Pseudidiomarina homiensis</name>
    <dbReference type="NCBI Taxonomy" id="364198"/>
    <lineage>
        <taxon>Bacteria</taxon>
        <taxon>Pseudomonadati</taxon>
        <taxon>Pseudomonadota</taxon>
        <taxon>Gammaproteobacteria</taxon>
        <taxon>Alteromonadales</taxon>
        <taxon>Idiomarinaceae</taxon>
        <taxon>Pseudidiomarina</taxon>
    </lineage>
</organism>
<comment type="similarity">
    <text evidence="2 10">Belongs to the GSP M family.</text>
</comment>
<protein>
    <recommendedName>
        <fullName evidence="10">Type II secretion system protein M</fullName>
        <shortName evidence="10">T2SS protein M</shortName>
    </recommendedName>
    <alternativeName>
        <fullName evidence="10">General secretion pathway protein M</fullName>
    </alternativeName>
</protein>
<evidence type="ECO:0000256" key="8">
    <source>
        <dbReference type="ARBA" id="ARBA00022989"/>
    </source>
</evidence>
<evidence type="ECO:0000256" key="3">
    <source>
        <dbReference type="ARBA" id="ARBA00022448"/>
    </source>
</evidence>
<evidence type="ECO:0000256" key="7">
    <source>
        <dbReference type="ARBA" id="ARBA00022927"/>
    </source>
</evidence>
<gene>
    <name evidence="12" type="ORF">CWI70_05890</name>
</gene>
<keyword evidence="6 11" id="KW-0812">Transmembrane</keyword>
<keyword evidence="9 10" id="KW-0472">Membrane</keyword>
<dbReference type="GO" id="GO:0005886">
    <property type="term" value="C:plasma membrane"/>
    <property type="evidence" value="ECO:0007669"/>
    <property type="project" value="UniProtKB-SubCell"/>
</dbReference>
<accession>A0A432Y5M6</accession>
<sequence length="168" mass="18859">MLQEQVHLRWQQLNSRERLLVSIAGVVLAICVVYFAMWQPLQNGIEQRELQRSAQQETLAWVRENAGRYLALSQQAQRPNRTSGAVTQATDIPRIITEQARSFQLDVGRMSPEGESLVVVMNDVPFTQVLALLDALQAQGGLNIEQLDITRGNKPGHVHVRRLKVGLA</sequence>
<keyword evidence="13" id="KW-1185">Reference proteome</keyword>
<dbReference type="PIRSF" id="PIRSF006291">
    <property type="entry name" value="GspM"/>
    <property type="match status" value="1"/>
</dbReference>
<evidence type="ECO:0000313" key="12">
    <source>
        <dbReference type="EMBL" id="RUO56280.1"/>
    </source>
</evidence>
<evidence type="ECO:0000256" key="11">
    <source>
        <dbReference type="SAM" id="Phobius"/>
    </source>
</evidence>
<keyword evidence="8 11" id="KW-1133">Transmembrane helix</keyword>
<keyword evidence="3 10" id="KW-0813">Transport</keyword>
<dbReference type="RefSeq" id="WP_126771393.1">
    <property type="nucleotide sequence ID" value="NZ_PIPX01000001.1"/>
</dbReference>
<keyword evidence="5 10" id="KW-0997">Cell inner membrane</keyword>
<evidence type="ECO:0000313" key="13">
    <source>
        <dbReference type="Proteomes" id="UP000287649"/>
    </source>
</evidence>
<evidence type="ECO:0000256" key="2">
    <source>
        <dbReference type="ARBA" id="ARBA00010637"/>
    </source>
</evidence>
<evidence type="ECO:0000256" key="4">
    <source>
        <dbReference type="ARBA" id="ARBA00022475"/>
    </source>
</evidence>
<dbReference type="GO" id="GO:0015627">
    <property type="term" value="C:type II protein secretion system complex"/>
    <property type="evidence" value="ECO:0007669"/>
    <property type="project" value="InterPro"/>
</dbReference>
<feature type="transmembrane region" description="Helical" evidence="11">
    <location>
        <begin position="20"/>
        <end position="38"/>
    </location>
</feature>
<evidence type="ECO:0000256" key="9">
    <source>
        <dbReference type="ARBA" id="ARBA00023136"/>
    </source>
</evidence>
<dbReference type="AlphaFoldDB" id="A0A432Y5M6"/>
<dbReference type="InterPro" id="IPR007690">
    <property type="entry name" value="T2SS_GspM"/>
</dbReference>
<dbReference type="GO" id="GO:0015628">
    <property type="term" value="P:protein secretion by the type II secretion system"/>
    <property type="evidence" value="ECO:0007669"/>
    <property type="project" value="InterPro"/>
</dbReference>
<evidence type="ECO:0000256" key="6">
    <source>
        <dbReference type="ARBA" id="ARBA00022692"/>
    </source>
</evidence>
<comment type="function">
    <text evidence="10">Inner membrane component of the type II secretion system required for the energy-dependent secretion of extracellular factors such as proteases and toxins from the periplasm.</text>
</comment>
<dbReference type="Gene3D" id="3.30.1360.100">
    <property type="entry name" value="General secretion pathway protein M, EpsM"/>
    <property type="match status" value="1"/>
</dbReference>
<dbReference type="SUPFAM" id="SSF103054">
    <property type="entry name" value="General secretion pathway protein M, EpsM"/>
    <property type="match status" value="1"/>
</dbReference>
<reference evidence="13" key="1">
    <citation type="journal article" date="2018" name="Front. Microbiol.">
        <title>Genome-Based Analysis Reveals the Taxonomy and Diversity of the Family Idiomarinaceae.</title>
        <authorList>
            <person name="Liu Y."/>
            <person name="Lai Q."/>
            <person name="Shao Z."/>
        </authorList>
    </citation>
    <scope>NUCLEOTIDE SEQUENCE [LARGE SCALE GENOMIC DNA]</scope>
    <source>
        <strain evidence="13">PO-M2</strain>
    </source>
</reference>